<dbReference type="GO" id="GO:0005615">
    <property type="term" value="C:extracellular space"/>
    <property type="evidence" value="ECO:0007669"/>
    <property type="project" value="TreeGrafter"/>
</dbReference>
<keyword evidence="3" id="KW-0732">Signal</keyword>
<dbReference type="InterPro" id="IPR002181">
    <property type="entry name" value="Fibrinogen_a/b/g_C_dom"/>
</dbReference>
<dbReference type="SMART" id="SM00186">
    <property type="entry name" value="FBG"/>
    <property type="match status" value="1"/>
</dbReference>
<feature type="signal peptide" evidence="3">
    <location>
        <begin position="1"/>
        <end position="21"/>
    </location>
</feature>
<name>A0A182WM35_9DIPT</name>
<dbReference type="SUPFAM" id="SSF56496">
    <property type="entry name" value="Fibrinogen C-terminal domain-like"/>
    <property type="match status" value="1"/>
</dbReference>
<feature type="chain" id="PRO_5008141574" evidence="3">
    <location>
        <begin position="22"/>
        <end position="378"/>
    </location>
</feature>
<dbReference type="STRING" id="112268.A0A182WM35"/>
<feature type="coiled-coil region" evidence="2">
    <location>
        <begin position="133"/>
        <end position="160"/>
    </location>
</feature>
<dbReference type="Gene3D" id="3.90.215.10">
    <property type="entry name" value="Gamma Fibrinogen, chain A, domain 1"/>
    <property type="match status" value="1"/>
</dbReference>
<keyword evidence="6" id="KW-1185">Reference proteome</keyword>
<proteinExistence type="predicted"/>
<feature type="domain" description="Fibrinogen C-terminal" evidence="4">
    <location>
        <begin position="172"/>
        <end position="377"/>
    </location>
</feature>
<keyword evidence="1" id="KW-1015">Disulfide bond</keyword>
<dbReference type="Pfam" id="PF00147">
    <property type="entry name" value="Fibrinogen_C"/>
    <property type="match status" value="1"/>
</dbReference>
<dbReference type="InterPro" id="IPR014716">
    <property type="entry name" value="Fibrinogen_a/b/g_C_1"/>
</dbReference>
<dbReference type="InterPro" id="IPR036056">
    <property type="entry name" value="Fibrinogen-like_C"/>
</dbReference>
<dbReference type="Proteomes" id="UP000075920">
    <property type="component" value="Unassembled WGS sequence"/>
</dbReference>
<accession>A0A182WM35</accession>
<dbReference type="PROSITE" id="PS00514">
    <property type="entry name" value="FIBRINOGEN_C_1"/>
    <property type="match status" value="1"/>
</dbReference>
<evidence type="ECO:0000256" key="2">
    <source>
        <dbReference type="SAM" id="Coils"/>
    </source>
</evidence>
<dbReference type="AlphaFoldDB" id="A0A182WM35"/>
<dbReference type="InterPro" id="IPR050373">
    <property type="entry name" value="Fibrinogen_C-term_domain"/>
</dbReference>
<dbReference type="PANTHER" id="PTHR19143">
    <property type="entry name" value="FIBRINOGEN/TENASCIN/ANGIOPOEITIN"/>
    <property type="match status" value="1"/>
</dbReference>
<dbReference type="InterPro" id="IPR020837">
    <property type="entry name" value="Fibrinogen_CS"/>
</dbReference>
<evidence type="ECO:0000313" key="6">
    <source>
        <dbReference type="Proteomes" id="UP000075920"/>
    </source>
</evidence>
<dbReference type="VEuPathDB" id="VectorBase:AMIN011464"/>
<dbReference type="PROSITE" id="PS51406">
    <property type="entry name" value="FIBRINOGEN_C_2"/>
    <property type="match status" value="1"/>
</dbReference>
<sequence>MVSGPLIWMLLMLVELRLPLSRPPIVLGHSWESVVLPLLPLPVRRPGCNSAAVLLFTVSARPAGVPNSSIMSMFCTHNGQNGTFASDINKFKMKFLCAFIICCTIVGVQCDLSANNPSVVQGGFAFEMIINRMALLEDRNSELSGQLSNLTAKIQTMMEKGEILEGKFFYVKEKQMVKRSCNVQPEKPFKEPMSILHNQDFETGGWIVIQNRFDGSVNFYRNWEEYKNGFGNLEGEFWLGLDRIHQLTASGSYELAVLMEASDGNKTYAKYDRFEIGNECQKYELTLGNYSGTAGDGLTYSNGMKFSTFDEDNDEGGGQCAVVYHGAWWYKSCYYSNLNGRHTPGETDEFSTRMIWSTLGKDWYSLKSSKMMIRPKLG</sequence>
<organism evidence="5 6">
    <name type="scientific">Anopheles minimus</name>
    <dbReference type="NCBI Taxonomy" id="112268"/>
    <lineage>
        <taxon>Eukaryota</taxon>
        <taxon>Metazoa</taxon>
        <taxon>Ecdysozoa</taxon>
        <taxon>Arthropoda</taxon>
        <taxon>Hexapoda</taxon>
        <taxon>Insecta</taxon>
        <taxon>Pterygota</taxon>
        <taxon>Neoptera</taxon>
        <taxon>Endopterygota</taxon>
        <taxon>Diptera</taxon>
        <taxon>Nematocera</taxon>
        <taxon>Culicoidea</taxon>
        <taxon>Culicidae</taxon>
        <taxon>Anophelinae</taxon>
        <taxon>Anopheles</taxon>
    </lineage>
</organism>
<evidence type="ECO:0000256" key="1">
    <source>
        <dbReference type="ARBA" id="ARBA00023157"/>
    </source>
</evidence>
<dbReference type="PANTHER" id="PTHR19143:SF327">
    <property type="entry name" value="FI21813P1-RELATED"/>
    <property type="match status" value="1"/>
</dbReference>
<dbReference type="EnsemblMetazoa" id="AMIN011464-RA">
    <property type="protein sequence ID" value="AMIN011464-PA"/>
    <property type="gene ID" value="AMIN011464"/>
</dbReference>
<evidence type="ECO:0000313" key="5">
    <source>
        <dbReference type="EnsemblMetazoa" id="AMIN011464-PA"/>
    </source>
</evidence>
<evidence type="ECO:0000256" key="3">
    <source>
        <dbReference type="SAM" id="SignalP"/>
    </source>
</evidence>
<reference evidence="6" key="1">
    <citation type="submission" date="2013-03" db="EMBL/GenBank/DDBJ databases">
        <title>The Genome Sequence of Anopheles minimus MINIMUS1.</title>
        <authorList>
            <consortium name="The Broad Institute Genomics Platform"/>
            <person name="Neafsey D.E."/>
            <person name="Walton C."/>
            <person name="Walker B."/>
            <person name="Young S.K."/>
            <person name="Zeng Q."/>
            <person name="Gargeya S."/>
            <person name="Fitzgerald M."/>
            <person name="Haas B."/>
            <person name="Abouelleil A."/>
            <person name="Allen A.W."/>
            <person name="Alvarado L."/>
            <person name="Arachchi H.M."/>
            <person name="Berlin A.M."/>
            <person name="Chapman S.B."/>
            <person name="Gainer-Dewar J."/>
            <person name="Goldberg J."/>
            <person name="Griggs A."/>
            <person name="Gujja S."/>
            <person name="Hansen M."/>
            <person name="Howarth C."/>
            <person name="Imamovic A."/>
            <person name="Ireland A."/>
            <person name="Larimer J."/>
            <person name="McCowan C."/>
            <person name="Murphy C."/>
            <person name="Pearson M."/>
            <person name="Poon T.W."/>
            <person name="Priest M."/>
            <person name="Roberts A."/>
            <person name="Saif S."/>
            <person name="Shea T."/>
            <person name="Sisk P."/>
            <person name="Sykes S."/>
            <person name="Wortman J."/>
            <person name="Nusbaum C."/>
            <person name="Birren B."/>
        </authorList>
    </citation>
    <scope>NUCLEOTIDE SEQUENCE [LARGE SCALE GENOMIC DNA]</scope>
    <source>
        <strain evidence="6">MINIMUS1</strain>
    </source>
</reference>
<dbReference type="CDD" id="cd00087">
    <property type="entry name" value="FReD"/>
    <property type="match status" value="1"/>
</dbReference>
<reference evidence="5" key="2">
    <citation type="submission" date="2020-05" db="UniProtKB">
        <authorList>
            <consortium name="EnsemblMetazoa"/>
        </authorList>
    </citation>
    <scope>IDENTIFICATION</scope>
    <source>
        <strain evidence="5">MINIMUS1</strain>
    </source>
</reference>
<evidence type="ECO:0000259" key="4">
    <source>
        <dbReference type="PROSITE" id="PS51406"/>
    </source>
</evidence>
<protein>
    <submittedName>
        <fullName evidence="5">Fibrinogen C-terminal domain-containing protein</fullName>
    </submittedName>
</protein>
<keyword evidence="2" id="KW-0175">Coiled coil</keyword>